<dbReference type="GO" id="GO:0020002">
    <property type="term" value="C:host cell plasma membrane"/>
    <property type="evidence" value="ECO:0007669"/>
    <property type="project" value="UniProtKB-SubCell"/>
</dbReference>
<feature type="transmembrane region" description="Helical" evidence="33">
    <location>
        <begin position="12"/>
        <end position="30"/>
    </location>
</feature>
<keyword evidence="28 32" id="KW-0325">Glycoprotein</keyword>
<evidence type="ECO:0000256" key="32">
    <source>
        <dbReference type="HAMAP-Rule" id="MF_04083"/>
    </source>
</evidence>
<dbReference type="GO" id="GO:0052031">
    <property type="term" value="P:symbiont-mediated perturbation of host defense response"/>
    <property type="evidence" value="ECO:0007669"/>
    <property type="project" value="UniProtKB-UniRule"/>
</dbReference>
<evidence type="ECO:0000256" key="15">
    <source>
        <dbReference type="ARBA" id="ARBA00022703"/>
    </source>
</evidence>
<evidence type="ECO:0000256" key="5">
    <source>
        <dbReference type="ARBA" id="ARBA00004578"/>
    </source>
</evidence>
<evidence type="ECO:0000256" key="24">
    <source>
        <dbReference type="ARBA" id="ARBA00023054"/>
    </source>
</evidence>
<comment type="subcellular location">
    <molecule>Transmembrane protein gp41</molecule>
    <subcellularLocation>
        <location evidence="32">Virion membrane</location>
        <topology evidence="32">Single-pass type I membrane protein</topology>
    </subcellularLocation>
    <subcellularLocation>
        <location evidence="32">Host cell membrane</location>
        <topology evidence="32">Single-pass type I membrane protein</topology>
    </subcellularLocation>
    <subcellularLocation>
        <location evidence="32">Host endosome membrane</location>
        <topology evidence="32">Single-pass type I membrane protein</topology>
    </subcellularLocation>
    <text evidence="32">It is probably concentrated at the site of budding and incorporated into the virions possibly by contacts between the cytoplasmic tail of Env and the N-terminus of Gag.</text>
</comment>
<feature type="chain" id="PRO_5023414639" description="Envelope glycoprotein gp160" evidence="32">
    <location>
        <begin position="32"/>
        <end position="848"/>
    </location>
</feature>
<keyword evidence="25 32" id="KW-0472">Membrane</keyword>
<feature type="short sequence motif" description="Di-leucine internalization motif" evidence="32">
    <location>
        <begin position="847"/>
        <end position="848"/>
    </location>
</feature>
<dbReference type="EMBL" id="MH633215">
    <property type="protein sequence ID" value="AXP18771.1"/>
    <property type="molecule type" value="Genomic_RNA"/>
</dbReference>
<dbReference type="InterPro" id="IPR000777">
    <property type="entry name" value="HIV1_Gp120"/>
</dbReference>
<dbReference type="Gene3D" id="1.10.287.210">
    <property type="match status" value="1"/>
</dbReference>
<keyword evidence="17 32" id="KW-1161">Viral attachment to host cell</keyword>
<comment type="domain">
    <text evidence="32">Some of the most genetically diverse regions of the viral genome are present in Env. They are called variable regions 1 through 5 (V1 through V5). Coreceptor usage of gp120 is determined mainly by the primary structure of the third variable region (V3) in the outer domain of gp120. The sequence of V3 determines which coreceptor, CCR5 and/or CXCR4 (corresponding to R5/macrophage, X4/T cell and R5X4/T cell and macrophage tropism), is used to trigger the fusion potential of the Env complex, and hence which cells the virus can infect. Binding to CCR5 involves a region adjacent in addition to V3.</text>
</comment>
<dbReference type="GO" id="GO:0019031">
    <property type="term" value="C:viral envelope"/>
    <property type="evidence" value="ECO:0007669"/>
    <property type="project" value="UniProtKB-KW"/>
</dbReference>
<dbReference type="InterPro" id="IPR036377">
    <property type="entry name" value="Gp120_core_sf"/>
</dbReference>
<evidence type="ECO:0000313" key="37">
    <source>
        <dbReference type="EMBL" id="AXP18771.1"/>
    </source>
</evidence>
<feature type="disulfide bond" evidence="32">
    <location>
        <begin position="53"/>
        <end position="73"/>
    </location>
</feature>
<evidence type="ECO:0000256" key="3">
    <source>
        <dbReference type="ARBA" id="ARBA00004505"/>
    </source>
</evidence>
<dbReference type="FunFam" id="2.170.40.20:FF:000003">
    <property type="entry name" value="Envelope glycoprotein gp160"/>
    <property type="match status" value="1"/>
</dbReference>
<evidence type="ECO:0000256" key="8">
    <source>
        <dbReference type="ARBA" id="ARBA00022510"/>
    </source>
</evidence>
<keyword evidence="8 32" id="KW-1170">Fusion of virus membrane with host endosomal membrane</keyword>
<dbReference type="HAMAP" id="MF_04083">
    <property type="entry name" value="HIV_ENV"/>
    <property type="match status" value="1"/>
</dbReference>
<evidence type="ECO:0000256" key="30">
    <source>
        <dbReference type="ARBA" id="ARBA00023288"/>
    </source>
</evidence>
<keyword evidence="21 32" id="KW-1164">Virus endocytosis by host</keyword>
<dbReference type="GO" id="GO:0039654">
    <property type="term" value="P:fusion of virus membrane with host endosome membrane"/>
    <property type="evidence" value="ECO:0007669"/>
    <property type="project" value="UniProtKB-UniRule"/>
</dbReference>
<evidence type="ECO:0000256" key="19">
    <source>
        <dbReference type="ARBA" id="ARBA00022870"/>
    </source>
</evidence>
<keyword evidence="16 32" id="KW-0732">Signal</keyword>
<keyword evidence="10 32" id="KW-1165">Clathrin-mediated endocytosis of virus by host</keyword>
<feature type="transmembrane region" description="Helical" evidence="33">
    <location>
        <begin position="670"/>
        <end position="697"/>
    </location>
</feature>
<feature type="site" description="Cleavage; by host furin" evidence="32">
    <location>
        <begin position="502"/>
        <end position="503"/>
    </location>
</feature>
<reference evidence="37" key="1">
    <citation type="journal article" date="2018" name="Nat. Med.">
        <title>Safety and antiviral activity of combination HIV-1 broadly neutralizing antibodies in viremic individuals.</title>
        <authorList>
            <person name="Bar-On Y."/>
            <person name="Gruell H."/>
            <person name="Schoofs T."/>
            <person name="Pai J.A."/>
            <person name="Nogueira L."/>
            <person name="Butler A.L."/>
            <person name="Millard K."/>
            <person name="Lehmann C."/>
            <person name="Suarez I."/>
            <person name="Oliveira T.Y."/>
            <person name="Karagounis T."/>
            <person name="Cohen Y.Z."/>
            <person name="Wyen C."/>
            <person name="Scholten S."/>
            <person name="Handl L."/>
            <person name="Belblidia S."/>
            <person name="Dizon J.P."/>
            <person name="Vehreschild J.J."/>
            <person name="Witmer-Pack M."/>
            <person name="Shimeliovich I."/>
            <person name="Jain K."/>
            <person name="Fiddike K."/>
            <person name="Seaton K.E."/>
            <person name="Yates N.L."/>
            <person name="Horowitz J."/>
            <person name="Gulick R.M."/>
            <person name="Pfeifer N."/>
            <person name="Tomaras G.D."/>
            <person name="Seaman M.S."/>
            <person name="Fatkenheuer G."/>
            <person name="Caskey M."/>
            <person name="Klein F."/>
            <person name="Nussenzweig M.C."/>
        </authorList>
    </citation>
    <scope>NUCLEOTIDE SEQUENCE</scope>
    <source>
        <strain evidence="37">9343_w7_A_25_1_g10_S20</strain>
    </source>
</reference>
<evidence type="ECO:0000256" key="12">
    <source>
        <dbReference type="ARBA" id="ARBA00022595"/>
    </source>
</evidence>
<keyword evidence="24 32" id="KW-0175">Coiled coil</keyword>
<evidence type="ECO:0000256" key="29">
    <source>
        <dbReference type="ARBA" id="ARBA00023280"/>
    </source>
</evidence>
<feature type="domain" description="Retroviral envelope protein GP41-like" evidence="36">
    <location>
        <begin position="521"/>
        <end position="711"/>
    </location>
</feature>
<comment type="domain">
    <text evidence="32">The membrane proximal external region (MPER) present in gp41 is a tryptophan-rich region recognized by the antibodies 2F5, Z13, and 4E10. MPER seems to play a role in fusion.</text>
</comment>
<comment type="caution">
    <text evidence="32 33">Lacks conserved residue(s) required for the propagation of feature annotation.</text>
</comment>
<evidence type="ECO:0000256" key="27">
    <source>
        <dbReference type="ARBA" id="ARBA00023157"/>
    </source>
</evidence>
<protein>
    <recommendedName>
        <fullName evidence="32">Envelope glycoprotein gp160</fullName>
    </recommendedName>
    <alternativeName>
        <fullName evidence="32">Env polyprotein</fullName>
    </alternativeName>
    <component>
        <recommendedName>
            <fullName evidence="32">Surface protein gp120</fullName>
            <shortName evidence="32">SU</shortName>
        </recommendedName>
        <alternativeName>
            <fullName evidence="32">Glycoprotein 120</fullName>
            <shortName evidence="32">gp120</shortName>
        </alternativeName>
    </component>
    <component>
        <recommendedName>
            <fullName evidence="32">Transmembrane protein gp41</fullName>
            <shortName evidence="32">TM</shortName>
        </recommendedName>
        <alternativeName>
            <fullName evidence="32">Glycoprotein 41</fullName>
            <shortName evidence="32">gp41</shortName>
        </alternativeName>
    </component>
</protein>
<comment type="PTM">
    <text evidence="32">Palmitoylation of the transmembrane protein and of Env polyprotein (prior to its proteolytic cleavage) is essential for their association with host cell membrane lipid rafts. Palmitoylation is therefore required for envelope trafficking to classical lipid rafts, but not for viral replication.</text>
</comment>
<keyword evidence="19 32" id="KW-1043">Host membrane</keyword>
<evidence type="ECO:0000256" key="34">
    <source>
        <dbReference type="SAM" id="MobiDB-lite"/>
    </source>
</evidence>
<evidence type="ECO:0000256" key="10">
    <source>
        <dbReference type="ARBA" id="ARBA00022570"/>
    </source>
</evidence>
<evidence type="ECO:0000256" key="11">
    <source>
        <dbReference type="ARBA" id="ARBA00022581"/>
    </source>
</evidence>
<keyword evidence="15 32" id="KW-0053">Apoptosis</keyword>
<keyword evidence="18 32" id="KW-0946">Virion</keyword>
<feature type="short sequence motif" description="YXXL motif; contains endocytosis signal" evidence="32">
    <location>
        <begin position="704"/>
        <end position="707"/>
    </location>
</feature>
<comment type="function">
    <text evidence="32">Transmembrane protein gp41: Acts as a class I viral fusion protein. Under the current model, the protein has at least 3 conformational states: pre-fusion native state, pre-hairpin intermediate state, and post-fusion hairpin state. During fusion of viral and target intracellular membranes, the coiled coil regions (heptad repeats) assume a trimer-of-hairpins structure, positioning the fusion peptide in close proximity to the C-terminal region of the ectodomain. The formation of this structure appears to drive apposition and subsequent fusion of viral and target cell membranes. Complete fusion occurs in host cell endosomes and is dynamin-dependent, however some lipid transfer might occur at the plasma membrane. The virus undergoes clathrin-dependent internalization long before endosomal fusion, thus minimizing the surface exposure of conserved viral epitopes during fusion and reducing the efficacy of inhibitors targeting these epitopes. Membranes fusion leads to delivery of the nucleocapsid into the cytoplasm.</text>
</comment>
<dbReference type="InterPro" id="IPR037527">
    <property type="entry name" value="Gp160"/>
</dbReference>
<feature type="disulfide bond" evidence="32">
    <location>
        <begin position="216"/>
        <end position="245"/>
    </location>
</feature>
<feature type="topological domain" description="Cytoplasmic" evidence="32">
    <location>
        <begin position="698"/>
        <end position="848"/>
    </location>
</feature>
<organism evidence="37">
    <name type="scientific">Human immunodeficiency virus type 1</name>
    <name type="common">HIV-1</name>
    <dbReference type="NCBI Taxonomy" id="11676"/>
    <lineage>
        <taxon>Viruses</taxon>
        <taxon>Riboviria</taxon>
        <taxon>Pararnavirae</taxon>
        <taxon>Artverviricota</taxon>
        <taxon>Revtraviricetes</taxon>
        <taxon>Ortervirales</taxon>
        <taxon>Retroviridae</taxon>
        <taxon>Orthoretrovirinae</taxon>
        <taxon>Lentivirus</taxon>
        <taxon>Lentivirus humimdef1</taxon>
    </lineage>
</organism>
<evidence type="ECO:0000256" key="23">
    <source>
        <dbReference type="ARBA" id="ARBA00023046"/>
    </source>
</evidence>
<feature type="disulfide bond" evidence="32">
    <location>
        <begin position="589"/>
        <end position="595"/>
    </location>
</feature>
<keyword evidence="7 32" id="KW-1168">Fusion of virus membrane with host membrane</keyword>
<proteinExistence type="inferred from homology"/>
<feature type="chain" id="PRO_5023414640" description="Transmembrane protein gp41" evidence="32">
    <location>
        <begin position="503"/>
        <end position="848"/>
    </location>
</feature>
<keyword evidence="13 32" id="KW-0165">Cleavage on pair of basic residues</keyword>
<dbReference type="GO" id="GO:0005198">
    <property type="term" value="F:structural molecule activity"/>
    <property type="evidence" value="ECO:0007669"/>
    <property type="project" value="UniProtKB-UniRule"/>
</dbReference>
<keyword evidence="30 32" id="KW-0449">Lipoprotein</keyword>
<comment type="function">
    <text evidence="32">Surface protein gp120: Attaches the virus to the host lymphoid cell by binding to the primary receptor CD4. This interaction induces a structural rearrangement creating a high affinity binding site for a chemokine coreceptor like CXCR4 and/or CCR5. Acts as a ligand for CD209/DC-SIGN and CLEC4M/DC-SIGNR, which are respectively found on dendritic cells (DCs), and on endothelial cells of liver sinusoids and lymph node sinuses. These interactions allow capture of viral particles at mucosal surfaces by these cells and subsequent transmission to permissive cells. HIV subverts the migration properties of dendritic cells to gain access to CD4+ T-cells in lymph nodes. Virus transmission to permissive T-cells occurs either in trans (without DCs infection, through viral capture and transmission), or in cis (following DCs productive infection, through the usual CD4-gp120 interaction), thereby inducing a robust infection. In trans infection, bound virions remain infectious over days and it is proposed that they are not degraded, but protected in non-lysosomal acidic organelles within the DCs close to the cell membrane thus contributing to the viral infectious potential during DCs' migration from the periphery to the lymphoid tissues. On arrival at lymphoid tissues, intact virions recycle back to DCs' cell surface allowing virus transmission to CD4+ T-cells.</text>
</comment>
<dbReference type="GO" id="GO:1903908">
    <property type="term" value="P:positive regulation of plasma membrane raft polarization"/>
    <property type="evidence" value="ECO:0007669"/>
    <property type="project" value="UniProtKB-UniRule"/>
</dbReference>
<accession>A0A385BIW3</accession>
<evidence type="ECO:0000256" key="25">
    <source>
        <dbReference type="ARBA" id="ARBA00023136"/>
    </source>
</evidence>
<feature type="region of interest" description="CD4-binding loop" evidence="32">
    <location>
        <begin position="359"/>
        <end position="369"/>
    </location>
</feature>
<keyword evidence="31 32" id="KW-1160">Virus entry into host cell</keyword>
<comment type="similarity">
    <text evidence="32">Belongs to the HIV-1 env protein family.</text>
</comment>
<feature type="region of interest" description="Disordered" evidence="34">
    <location>
        <begin position="711"/>
        <end position="736"/>
    </location>
</feature>
<evidence type="ECO:0000256" key="6">
    <source>
        <dbReference type="ARBA" id="ARBA00004650"/>
    </source>
</evidence>
<evidence type="ECO:0000256" key="20">
    <source>
        <dbReference type="ARBA" id="ARBA00022879"/>
    </source>
</evidence>
<keyword evidence="14 32" id="KW-0812">Transmembrane</keyword>
<evidence type="ECO:0000256" key="16">
    <source>
        <dbReference type="ARBA" id="ARBA00022729"/>
    </source>
</evidence>
<keyword evidence="22 32" id="KW-1133">Transmembrane helix</keyword>
<evidence type="ECO:0000259" key="35">
    <source>
        <dbReference type="Pfam" id="PF00516"/>
    </source>
</evidence>
<evidence type="ECO:0000256" key="33">
    <source>
        <dbReference type="RuleBase" id="RU363095"/>
    </source>
</evidence>
<feature type="region of interest" description="Fusion peptide" evidence="32">
    <location>
        <begin position="503"/>
        <end position="523"/>
    </location>
</feature>
<evidence type="ECO:0000256" key="18">
    <source>
        <dbReference type="ARBA" id="ARBA00022844"/>
    </source>
</evidence>
<dbReference type="CDD" id="cd09909">
    <property type="entry name" value="HIV-1-like_HR1-HR2"/>
    <property type="match status" value="1"/>
</dbReference>
<dbReference type="GO" id="GO:0019082">
    <property type="term" value="P:viral protein processing"/>
    <property type="evidence" value="ECO:0007669"/>
    <property type="project" value="UniProtKB-UniRule"/>
</dbReference>
<feature type="region of interest" description="MPER; binding to GalCer" evidence="32">
    <location>
        <begin position="654"/>
        <end position="675"/>
    </location>
</feature>
<comment type="domain">
    <text evidence="32">The CD4-binding region is targeted by the antibody b12.</text>
</comment>
<keyword evidence="20 32" id="KW-0261">Viral envelope protein</keyword>
<comment type="subcellular location">
    <molecule>Surface protein gp120</molecule>
    <subcellularLocation>
        <location evidence="32">Virion membrane</location>
        <topology evidence="32">Peripheral membrane protein</topology>
    </subcellularLocation>
    <subcellularLocation>
        <location evidence="32">Host cell membrane</location>
        <topology evidence="32">Peripheral membrane protein</topology>
    </subcellularLocation>
    <subcellularLocation>
        <location evidence="32">Host endosome membrane</location>
        <topology evidence="32">Single-pass type I membrane protein</topology>
    </subcellularLocation>
    <text evidence="32">The surface protein is not anchored to the viral envelope, but associates with the extravirion surface through its binding to TM. It is probably concentrated at the site of budding and incorporated into the virions possibly by contacts between the cytoplasmic tail of Env and the N-terminus of Gag.</text>
</comment>
<evidence type="ECO:0000256" key="9">
    <source>
        <dbReference type="ARBA" id="ARBA00022511"/>
    </source>
</evidence>
<keyword evidence="29 32" id="KW-0899">Viral immunoevasion</keyword>
<name>A0A385BIW3_HV1</name>
<comment type="PTM">
    <text evidence="32">Highly glycosylated by host. The high number of glycan on the protein is reffered to as 'glycan shield' because it contributes to hide protein sequence from adaptive immune system.</text>
</comment>
<evidence type="ECO:0000256" key="31">
    <source>
        <dbReference type="ARBA" id="ARBA00023296"/>
    </source>
</evidence>
<comment type="domain">
    <text evidence="32">The YXXL motif is involved in determining the exact site of viral release at the surface of infected mononuclear cells and promotes endocytosis. YXXL and di-leucine endocytosis motifs interact directly or indirectly with the clathrin adapter complexes, opperate independently, and their activities are not additive.</text>
</comment>
<evidence type="ECO:0000256" key="4">
    <source>
        <dbReference type="ARBA" id="ARBA00004563"/>
    </source>
</evidence>
<feature type="lipid moiety-binding region" description="S-palmitoyl cysteine; by host" evidence="32">
    <location>
        <position position="756"/>
    </location>
</feature>
<evidence type="ECO:0000256" key="1">
    <source>
        <dbReference type="ARBA" id="ARBA00004402"/>
    </source>
</evidence>
<comment type="subunit">
    <text evidence="32">The mature envelope protein (Env) consists of a homotrimer of non-covalently associated gp120-gp41 heterodimers. The resulting complex protrudes from the virus surface as a spike. There seems to be as few as 10 spikes on the average virion. Surface protein gp120 interacts with host CD4, CCR5 and CXCR4. Gp120 also interacts with the C-type lectins CD209/DC-SIGN and CLEC4M/DC-SIGNR (collectively referred to as DC-SIGN(R)). Gp120 and gp41 interact with GalCer. Gp120 interacts with host ITGA4/ITGB7 complex; on CD4+ T-cells, this interaction results in rapid activation of integrin ITGAL/LFA-1, which facilitates efficient cell-to-cell spreading of HIV-1. Gp120 interacts with cell-associated heparan sulfate; this interaction increases virus infectivity on permissive cells and may be involved in infection of CD4- cells.</text>
</comment>
<comment type="miscellaneous">
    <text evidence="32">HIV-1 lineages are divided in three main groups, M (for Major), O (for Outlier), and N (for New, or Non-M, Non-O). The vast majority of strains found worldwide belong to the group M. Group O seems to be endemic to and largely confined to Cameroon and neighboring countries in West Central Africa, where these viruses represent a small minority of HIV-1 strains. The group N is represented by a limited number of isolates from Cameroonian persons. The group M is further subdivided in 9 clades or subtypes (A to D, F to H, J and K).</text>
</comment>
<evidence type="ECO:0000256" key="7">
    <source>
        <dbReference type="ARBA" id="ARBA00022506"/>
    </source>
</evidence>
<keyword evidence="11 32" id="KW-0945">Host-virus interaction</keyword>
<evidence type="ECO:0000256" key="22">
    <source>
        <dbReference type="ARBA" id="ARBA00022989"/>
    </source>
</evidence>
<dbReference type="GO" id="GO:0016020">
    <property type="term" value="C:membrane"/>
    <property type="evidence" value="ECO:0007669"/>
    <property type="project" value="UniProtKB-UniRule"/>
</dbReference>
<dbReference type="GO" id="GO:1903911">
    <property type="term" value="P:positive regulation of receptor clustering"/>
    <property type="evidence" value="ECO:0007669"/>
    <property type="project" value="UniProtKB-UniRule"/>
</dbReference>
<dbReference type="InterPro" id="IPR000328">
    <property type="entry name" value="GP41-like"/>
</dbReference>
<gene>
    <name evidence="32 37" type="primary">env</name>
</gene>
<dbReference type="Gene3D" id="2.170.40.20">
    <property type="entry name" value="Human immunodeficiency virus 1, Gp160, envelope glycoprotein"/>
    <property type="match status" value="2"/>
</dbReference>
<dbReference type="GO" id="GO:0055036">
    <property type="term" value="C:virion membrane"/>
    <property type="evidence" value="ECO:0007669"/>
    <property type="project" value="UniProtKB-SubCell"/>
</dbReference>
<dbReference type="FunFam" id="2.170.40.20:FF:000004">
    <property type="entry name" value="Envelope glycoprotein gp160"/>
    <property type="match status" value="1"/>
</dbReference>
<organismHost>
    <name type="scientific">Homo sapiens</name>
    <name type="common">Human</name>
    <dbReference type="NCBI Taxonomy" id="9606"/>
</organismHost>
<comment type="domain">
    <text evidence="32 33">The 17 amino acids long immunosuppressive region is present in many retroviral envelope proteins. Synthetic peptides derived from this relatively conserved sequence inhibit immune function in vitro and in vivo.</text>
</comment>
<feature type="disulfide bond" evidence="32">
    <location>
        <begin position="226"/>
        <end position="237"/>
    </location>
</feature>
<comment type="miscellaneous">
    <text evidence="32">Inhibitors targeting HIV-1 viral envelope proteins are used as antiretroviral drugs. Attachment of virions to the cell surface via non-specific interactions and CD4 binding can be blocked by inhibitors that include cyanovirin-N, cyclotriazadisulfonamide analogs, PRO 2000, TNX 355 and PRO 542. In addition, BMS 806 can block CD4-induced conformational changes. Env interactions with the coreceptor molecules can be targeted by CCR5 antagonists including SCH-D, maraviroc (UK 427857) and aplaviroc (GW 873140), and the CXCR4 antagonist AMD 070. Fusion of viral and cellular membranes can be inhibited by peptides such as enfuvirtide and tifuvirtide (T 1249). Resistance to inhibitors associated with mutations in Env are observed. Most of the time, single mutations confer only a modest reduction in drug susceptibility. Combination of several mutations is usually required to develop a high-level drug resistance.</text>
</comment>
<keyword evidence="12 32" id="KW-1162">Viral penetration into host cytoplasm</keyword>
<dbReference type="SUPFAM" id="SSF58069">
    <property type="entry name" value="Virus ectodomain"/>
    <property type="match status" value="1"/>
</dbReference>
<dbReference type="Pfam" id="PF00517">
    <property type="entry name" value="GP41"/>
    <property type="match status" value="1"/>
</dbReference>
<evidence type="ECO:0000256" key="21">
    <source>
        <dbReference type="ARBA" id="ARBA00022890"/>
    </source>
</evidence>
<keyword evidence="23 32" id="KW-1039">Host endosome</keyword>
<keyword evidence="26 32" id="KW-0564">Palmitate</keyword>
<evidence type="ECO:0000259" key="36">
    <source>
        <dbReference type="Pfam" id="PF00517"/>
    </source>
</evidence>
<keyword evidence="27 32" id="KW-1015">Disulfide bond</keyword>
<comment type="subcellular location">
    <subcellularLocation>
        <location evidence="3">Host cell membrane</location>
        <topology evidence="3">Peripheral membrane protein</topology>
    </subcellularLocation>
    <subcellularLocation>
        <location evidence="1">Host cell membrane</location>
        <topology evidence="1">Single-pass type I membrane protein</topology>
    </subcellularLocation>
    <subcellularLocation>
        <location evidence="2">Host endosome membrane</location>
        <topology evidence="2">Peripheral membrane protein</topology>
    </subcellularLocation>
    <subcellularLocation>
        <location evidence="5">Host endosome membrane</location>
        <topology evidence="5">Single-pass type I membrane protein</topology>
    </subcellularLocation>
    <subcellularLocation>
        <location evidence="6">Virion membrane</location>
        <topology evidence="6">Peripheral membrane protein</topology>
    </subcellularLocation>
    <subcellularLocation>
        <location evidence="4">Virion membrane</location>
        <topology evidence="4">Single-pass type I membrane protein</topology>
    </subcellularLocation>
</comment>
<dbReference type="GO" id="GO:0019064">
    <property type="term" value="P:fusion of virus membrane with host plasma membrane"/>
    <property type="evidence" value="ECO:0007669"/>
    <property type="project" value="UniProtKB-UniRule"/>
</dbReference>
<keyword evidence="9 32" id="KW-1032">Host cell membrane</keyword>
<feature type="domain" description="Human immunodeficiency virus 1 envelope glycoprotein Gp120" evidence="35">
    <location>
        <begin position="33"/>
        <end position="502"/>
    </location>
</feature>
<evidence type="ECO:0000256" key="26">
    <source>
        <dbReference type="ARBA" id="ARBA00023139"/>
    </source>
</evidence>
<evidence type="ECO:0000256" key="14">
    <source>
        <dbReference type="ARBA" id="ARBA00022692"/>
    </source>
</evidence>
<dbReference type="Pfam" id="PF00516">
    <property type="entry name" value="GP120"/>
    <property type="match status" value="1"/>
</dbReference>
<evidence type="ECO:0000256" key="17">
    <source>
        <dbReference type="ARBA" id="ARBA00022804"/>
    </source>
</evidence>
<dbReference type="Gene3D" id="1.20.5.490">
    <property type="entry name" value="Single helix bin"/>
    <property type="match status" value="1"/>
</dbReference>
<evidence type="ECO:0000256" key="28">
    <source>
        <dbReference type="ARBA" id="ARBA00023180"/>
    </source>
</evidence>
<dbReference type="SUPFAM" id="SSF56502">
    <property type="entry name" value="gp120 core"/>
    <property type="match status" value="2"/>
</dbReference>
<sequence length="848" mass="96251">MRVKGIRRSCQRLWTWGTLLFGMLMIYSVAEQLWVTVYYGVPVWKDATTTLFCASDAKAYDSEVHNVWATHACVPTDPDPKEIELVNVTENFNMWKNNMVDQMHEDIISLWDQSLKPCVKLTPLCVTLTCTNATTSCANQNGNSTTNRTNVEEMKNCSFNITERIKNKVKKEYALFYGVDVIPIDNESYTLRHCNTSVITQACPKVSFEPIPIHYCAPAGFAILQCKEKKFNGTGPCKNVSTVQCTHGIKPVVSTQLLLNGSLAEEEIVIRSENFTNNAKTIIVQLNEAVVINCTRPNNNTRKSINIGPGRAFYATETIIGDIRQAHCNINAGQWNKTLGKIANKLKEQFNKTIVFNQSSGGDPEIVMHSFNCGGEFFYCNTTQLFNSTWNSTSNSWNYTNENITLPCRIKQIINRWQEVGKAMYAPPISGPIRCSSNITGLLLTRDGGNNNDTSTEVFRPGGGDMKDNWRSELYKYKVVQIEPLGVAPTKAKRRVVQREKRAVGIGAIFLGFLSAAGSTMGAASMTLTVQARQLLSGIVQQQNNLLRAIEAQQHLLQLTVWGIKQLQARVLAVERYLKDQQLLGIWGCSGKLICTTAVPWNDSWSRNKSLSDIWDNMTWMDWDREVHSYTNIIYKLLEESQNQQEKNEQELLELDKWANLWNWFDISKWLWYIKIFIIIIASLVGLRIVFLVLSIVNRVRQGYSPLSFQTRLPAQRGPDRPGGIEEEGGERDKDSSGRLVDGFLTLIWIDLRSLCLFSYHRLRDLLLIVTRVLELLGRRGWEALKYWWNLLKYRSQELQNSAISLFNTIAIAVAEGTDRIIEIGQGIFRALIHIPTRIRQGLERALL</sequence>
<comment type="PTM">
    <text evidence="32">Specific enzymatic cleavages in vivo yield mature proteins. Envelope glycoproteins are synthesized as a inactive precursor that is heavily N-glycosylated and processed likely by host cell furin in the Golgi to yield the mature SU and TM proteins. The cleavage site between SU and TM requires the minimal sequence [KR]-X-[KR]-R. About 2 of the 9 disulfide bonds of gp41 are reduced by P4HB/PDI, following binding to CD4 receptor.</text>
</comment>
<dbReference type="GO" id="GO:0019062">
    <property type="term" value="P:virion attachment to host cell"/>
    <property type="evidence" value="ECO:0007669"/>
    <property type="project" value="UniProtKB-UniRule"/>
</dbReference>
<feature type="coiled-coil region" evidence="32">
    <location>
        <begin position="625"/>
        <end position="659"/>
    </location>
</feature>
<dbReference type="GO" id="GO:0044175">
    <property type="term" value="C:host cell endosome membrane"/>
    <property type="evidence" value="ECO:0007669"/>
    <property type="project" value="UniProtKB-SubCell"/>
</dbReference>
<dbReference type="FunFam" id="1.10.287.210:FF:000001">
    <property type="entry name" value="Envelope glycoprotein gp160"/>
    <property type="match status" value="1"/>
</dbReference>
<dbReference type="GO" id="GO:0075512">
    <property type="term" value="P:clathrin-dependent endocytosis of virus by host cell"/>
    <property type="evidence" value="ECO:0007669"/>
    <property type="project" value="UniProtKB-UniRule"/>
</dbReference>
<evidence type="ECO:0000256" key="13">
    <source>
        <dbReference type="ARBA" id="ARBA00022685"/>
    </source>
</evidence>
<feature type="region of interest" description="Immunosuppression" evidence="32">
    <location>
        <begin position="565"/>
        <end position="583"/>
    </location>
</feature>
<comment type="function">
    <text evidence="32">Envelope glycoprotein gp160: Oligomerizes in the host endoplasmic reticulum into predominantly trimers. In a second time, gp160 transits in the host Golgi, where glycosylation is completed. The precursor is then proteolytically cleaved in the trans-Golgi and thereby activated by cellular furin or furin-like proteases to produce gp120 and gp41.</text>
</comment>
<evidence type="ECO:0000256" key="2">
    <source>
        <dbReference type="ARBA" id="ARBA00004433"/>
    </source>
</evidence>